<gene>
    <name evidence="8" type="ordered locus">HMPREF0421_20457</name>
</gene>
<evidence type="ECO:0000256" key="2">
    <source>
        <dbReference type="ARBA" id="ARBA00006577"/>
    </source>
</evidence>
<evidence type="ECO:0000313" key="8">
    <source>
        <dbReference type="EMBL" id="ADP38539.1"/>
    </source>
</evidence>
<dbReference type="InterPro" id="IPR046357">
    <property type="entry name" value="PPIase_dom_sf"/>
</dbReference>
<name>E3D8Z5_GARV3</name>
<evidence type="ECO:0000256" key="3">
    <source>
        <dbReference type="ARBA" id="ARBA00023110"/>
    </source>
</evidence>
<dbReference type="OrthoDB" id="25996at2"/>
<dbReference type="PANTHER" id="PTHR43811">
    <property type="entry name" value="FKBP-TYPE PEPTIDYL-PROLYL CIS-TRANS ISOMERASE FKPA"/>
    <property type="match status" value="1"/>
</dbReference>
<evidence type="ECO:0000259" key="7">
    <source>
        <dbReference type="PROSITE" id="PS50059"/>
    </source>
</evidence>
<dbReference type="HOGENOM" id="CLU_013615_12_0_11"/>
<accession>E3D8Z5</accession>
<feature type="domain" description="PPIase FKBP-type" evidence="7">
    <location>
        <begin position="54"/>
        <end position="144"/>
    </location>
</feature>
<dbReference type="AlphaFoldDB" id="E3D8Z5"/>
<comment type="similarity">
    <text evidence="2 6">Belongs to the FKBP-type PPIase family.</text>
</comment>
<keyword evidence="4 5" id="KW-0413">Isomerase</keyword>
<dbReference type="Proteomes" id="UP000001453">
    <property type="component" value="Chromosome"/>
</dbReference>
<comment type="catalytic activity">
    <reaction evidence="1 5 6">
        <text>[protein]-peptidylproline (omega=180) = [protein]-peptidylproline (omega=0)</text>
        <dbReference type="Rhea" id="RHEA:16237"/>
        <dbReference type="Rhea" id="RHEA-COMP:10747"/>
        <dbReference type="Rhea" id="RHEA-COMP:10748"/>
        <dbReference type="ChEBI" id="CHEBI:83833"/>
        <dbReference type="ChEBI" id="CHEBI:83834"/>
        <dbReference type="EC" id="5.2.1.8"/>
    </reaction>
</comment>
<evidence type="ECO:0000256" key="5">
    <source>
        <dbReference type="PROSITE-ProRule" id="PRU00277"/>
    </source>
</evidence>
<sequence length="144" mass="15246">MEKIIKEGNMAQDMPEVVAEFGTTPTVTFPASEPPAGLKVVELVEGNGPLVRAGDTVTVNYHGVVWGADKPFDSSFDRHRPASFGIGVGQVIQGWDRTVPGHNVGSRLLVSIPPEYGYGSRGVPQAGIGGSDTLVFVIDIISTR</sequence>
<dbReference type="Pfam" id="PF00254">
    <property type="entry name" value="FKBP_C"/>
    <property type="match status" value="1"/>
</dbReference>
<reference evidence="8 9" key="1">
    <citation type="journal article" date="2010" name="PLoS ONE">
        <title>Comparative genomics of Gardnerella vaginalis strains reveals substantial differences in metabolic and virulence potential.</title>
        <authorList>
            <person name="Yeoman C.J."/>
            <person name="Yildirim S."/>
            <person name="Thomas S.M."/>
            <person name="Durkin A.S."/>
            <person name="Torralba M."/>
            <person name="Sutton G."/>
            <person name="Buhay C.J."/>
            <person name="Ding Y."/>
            <person name="Dugan-Rocha S.P."/>
            <person name="Muzny D.M."/>
            <person name="Qin X."/>
            <person name="Gibbs R.A."/>
            <person name="Leigh S.R."/>
            <person name="Stumpf R."/>
            <person name="White B.A."/>
            <person name="Highlander S.K."/>
            <person name="Nelson K.E."/>
            <person name="Wilson B.A."/>
        </authorList>
    </citation>
    <scope>NUCLEOTIDE SEQUENCE [LARGE SCALE GENOMIC DNA]</scope>
    <source>
        <strain evidence="9">ATCC 14019 / 317</strain>
    </source>
</reference>
<dbReference type="InterPro" id="IPR001179">
    <property type="entry name" value="PPIase_FKBP_dom"/>
</dbReference>
<organism evidence="8 9">
    <name type="scientific">Gardnerella vaginalis (strain ATCC 14019 / 317)</name>
    <dbReference type="NCBI Taxonomy" id="525284"/>
    <lineage>
        <taxon>Bacteria</taxon>
        <taxon>Bacillati</taxon>
        <taxon>Actinomycetota</taxon>
        <taxon>Actinomycetes</taxon>
        <taxon>Bifidobacteriales</taxon>
        <taxon>Bifidobacteriaceae</taxon>
        <taxon>Gardnerella</taxon>
    </lineage>
</organism>
<proteinExistence type="inferred from homology"/>
<dbReference type="Gene3D" id="3.10.50.40">
    <property type="match status" value="1"/>
</dbReference>
<protein>
    <recommendedName>
        <fullName evidence="6">Peptidyl-prolyl cis-trans isomerase</fullName>
        <ecNumber evidence="6">5.2.1.8</ecNumber>
    </recommendedName>
</protein>
<dbReference type="KEGG" id="gvg:HMPREF0421_20457"/>
<dbReference type="EC" id="5.2.1.8" evidence="6"/>
<keyword evidence="3 5" id="KW-0697">Rotamase</keyword>
<dbReference type="PANTHER" id="PTHR43811:SF19">
    <property type="entry name" value="39 KDA FK506-BINDING NUCLEAR PROTEIN"/>
    <property type="match status" value="1"/>
</dbReference>
<evidence type="ECO:0000256" key="1">
    <source>
        <dbReference type="ARBA" id="ARBA00000971"/>
    </source>
</evidence>
<dbReference type="EMBL" id="CP002104">
    <property type="protein sequence ID" value="ADP38539.1"/>
    <property type="molecule type" value="Genomic_DNA"/>
</dbReference>
<evidence type="ECO:0000256" key="4">
    <source>
        <dbReference type="ARBA" id="ARBA00023235"/>
    </source>
</evidence>
<evidence type="ECO:0000256" key="6">
    <source>
        <dbReference type="RuleBase" id="RU003915"/>
    </source>
</evidence>
<dbReference type="SUPFAM" id="SSF54534">
    <property type="entry name" value="FKBP-like"/>
    <property type="match status" value="1"/>
</dbReference>
<dbReference type="PROSITE" id="PS50059">
    <property type="entry name" value="FKBP_PPIASE"/>
    <property type="match status" value="1"/>
</dbReference>
<dbReference type="GO" id="GO:0003755">
    <property type="term" value="F:peptidyl-prolyl cis-trans isomerase activity"/>
    <property type="evidence" value="ECO:0007669"/>
    <property type="project" value="UniProtKB-UniRule"/>
</dbReference>
<dbReference type="PATRIC" id="fig|525284.18.peg.455"/>
<evidence type="ECO:0000313" key="9">
    <source>
        <dbReference type="Proteomes" id="UP000001453"/>
    </source>
</evidence>